<evidence type="ECO:0000256" key="1">
    <source>
        <dbReference type="SAM" id="MobiDB-lite"/>
    </source>
</evidence>
<reference evidence="2 3" key="1">
    <citation type="submission" date="2020-05" db="EMBL/GenBank/DDBJ databases">
        <title>Genome Sequencing of Type Strains.</title>
        <authorList>
            <person name="Lemaire J.F."/>
            <person name="Inderbitzin P."/>
            <person name="Gregorio O.A."/>
            <person name="Collins S.B."/>
            <person name="Wespe N."/>
            <person name="Knight-Connoni V."/>
        </authorList>
    </citation>
    <scope>NUCLEOTIDE SEQUENCE [LARGE SCALE GENOMIC DNA]</scope>
    <source>
        <strain evidence="2 3">DSM 100049</strain>
    </source>
</reference>
<keyword evidence="3" id="KW-1185">Reference proteome</keyword>
<accession>A0A7Y6EGM3</accession>
<dbReference type="RefSeq" id="WP_175311604.1">
    <property type="nucleotide sequence ID" value="NZ_CBCRYR010000020.1"/>
</dbReference>
<comment type="caution">
    <text evidence="2">The sequence shown here is derived from an EMBL/GenBank/DDBJ whole genome shotgun (WGS) entry which is preliminary data.</text>
</comment>
<dbReference type="AlphaFoldDB" id="A0A7Y6EGM3"/>
<name>A0A7Y6EGM3_9SPHN</name>
<feature type="region of interest" description="Disordered" evidence="1">
    <location>
        <begin position="34"/>
        <end position="71"/>
    </location>
</feature>
<dbReference type="Proteomes" id="UP000536441">
    <property type="component" value="Unassembled WGS sequence"/>
</dbReference>
<feature type="compositionally biased region" description="Polar residues" evidence="1">
    <location>
        <begin position="46"/>
        <end position="57"/>
    </location>
</feature>
<dbReference type="EMBL" id="JABMCH010000062">
    <property type="protein sequence ID" value="NUU46988.1"/>
    <property type="molecule type" value="Genomic_DNA"/>
</dbReference>
<protein>
    <submittedName>
        <fullName evidence="2">Uncharacterized protein</fullName>
    </submittedName>
</protein>
<gene>
    <name evidence="2" type="ORF">HP438_08385</name>
</gene>
<proteinExistence type="predicted"/>
<evidence type="ECO:0000313" key="2">
    <source>
        <dbReference type="EMBL" id="NUU46988.1"/>
    </source>
</evidence>
<evidence type="ECO:0000313" key="3">
    <source>
        <dbReference type="Proteomes" id="UP000536441"/>
    </source>
</evidence>
<sequence length="71" mass="7365">MAAADFDRRVVSSRQITPATSPSLRLQIAAEGQGSGPAIAADRMTTAGSSTRSPVNRSNRRQTLVARAGPA</sequence>
<organism evidence="2 3">
    <name type="scientific">Sphingomonas zeae</name>
    <dbReference type="NCBI Taxonomy" id="1646122"/>
    <lineage>
        <taxon>Bacteria</taxon>
        <taxon>Pseudomonadati</taxon>
        <taxon>Pseudomonadota</taxon>
        <taxon>Alphaproteobacteria</taxon>
        <taxon>Sphingomonadales</taxon>
        <taxon>Sphingomonadaceae</taxon>
        <taxon>Sphingomonas</taxon>
    </lineage>
</organism>